<dbReference type="STRING" id="765915.A0A1Y2I173"/>
<dbReference type="InterPro" id="IPR002048">
    <property type="entry name" value="EF_hand_dom"/>
</dbReference>
<dbReference type="InterPro" id="IPR028846">
    <property type="entry name" value="Recoverin"/>
</dbReference>
<name>A0A1Y2I173_9FUNG</name>
<keyword evidence="4" id="KW-0677">Repeat</keyword>
<reference evidence="8 9" key="1">
    <citation type="submission" date="2016-07" db="EMBL/GenBank/DDBJ databases">
        <title>Pervasive Adenine N6-methylation of Active Genes in Fungi.</title>
        <authorList>
            <consortium name="DOE Joint Genome Institute"/>
            <person name="Mondo S.J."/>
            <person name="Dannebaum R.O."/>
            <person name="Kuo R.C."/>
            <person name="Labutti K."/>
            <person name="Haridas S."/>
            <person name="Kuo A."/>
            <person name="Salamov A."/>
            <person name="Ahrendt S.R."/>
            <person name="Lipzen A."/>
            <person name="Sullivan W."/>
            <person name="Andreopoulos W.B."/>
            <person name="Clum A."/>
            <person name="Lindquist E."/>
            <person name="Daum C."/>
            <person name="Ramamoorthy G.K."/>
            <person name="Gryganskyi A."/>
            <person name="Culley D."/>
            <person name="Magnuson J.K."/>
            <person name="James T.Y."/>
            <person name="O'Malley M.A."/>
            <person name="Stajich J.E."/>
            <person name="Spatafora J.W."/>
            <person name="Visel A."/>
            <person name="Grigoriev I.V."/>
        </authorList>
    </citation>
    <scope>NUCLEOTIDE SEQUENCE [LARGE SCALE GENOMIC DNA]</scope>
    <source>
        <strain evidence="8 9">PL171</strain>
    </source>
</reference>
<keyword evidence="3" id="KW-0479">Metal-binding</keyword>
<evidence type="ECO:0000313" key="8">
    <source>
        <dbReference type="EMBL" id="ORZ40618.1"/>
    </source>
</evidence>
<keyword evidence="5" id="KW-0106">Calcium</keyword>
<protein>
    <recommendedName>
        <fullName evidence="7">EF-hand domain-containing protein</fullName>
    </recommendedName>
</protein>
<evidence type="ECO:0000313" key="9">
    <source>
        <dbReference type="Proteomes" id="UP000193411"/>
    </source>
</evidence>
<sequence length="173" mass="19785">MLKSFQLWIARTVARSRSKPPKLSRAQLRDLSHATKIPESELRSLYKRFMKACPQYHPNARETAPAPDQSDLRFGQRLRIRTTRIKLPPPRLDRAALRLLYSKFFPFGDPRAFADRVFDVLDADRDGLVGFIEYATALSIASRQMSLLHASGSFLHSVYATQTEMDSLLETMS</sequence>
<dbReference type="GO" id="GO:0005509">
    <property type="term" value="F:calcium ion binding"/>
    <property type="evidence" value="ECO:0007669"/>
    <property type="project" value="InterPro"/>
</dbReference>
<evidence type="ECO:0000256" key="1">
    <source>
        <dbReference type="ARBA" id="ARBA00006049"/>
    </source>
</evidence>
<comment type="caution">
    <text evidence="8">The sequence shown here is derived from an EMBL/GenBank/DDBJ whole genome shotgun (WGS) entry which is preliminary data.</text>
</comment>
<dbReference type="PANTHER" id="PTHR23055:SF178">
    <property type="entry name" value="NEUROCALCIN HOMOLOG"/>
    <property type="match status" value="1"/>
</dbReference>
<accession>A0A1Y2I173</accession>
<evidence type="ECO:0000256" key="4">
    <source>
        <dbReference type="ARBA" id="ARBA00022737"/>
    </source>
</evidence>
<proteinExistence type="inferred from homology"/>
<dbReference type="Gene3D" id="1.10.238.10">
    <property type="entry name" value="EF-hand"/>
    <property type="match status" value="1"/>
</dbReference>
<dbReference type="InterPro" id="IPR018247">
    <property type="entry name" value="EF_Hand_1_Ca_BS"/>
</dbReference>
<dbReference type="Proteomes" id="UP000193411">
    <property type="component" value="Unassembled WGS sequence"/>
</dbReference>
<evidence type="ECO:0000256" key="6">
    <source>
        <dbReference type="ARBA" id="ARBA00023288"/>
    </source>
</evidence>
<feature type="domain" description="EF-hand" evidence="7">
    <location>
        <begin position="109"/>
        <end position="144"/>
    </location>
</feature>
<dbReference type="AlphaFoldDB" id="A0A1Y2I173"/>
<keyword evidence="2" id="KW-0519">Myristate</keyword>
<dbReference type="EMBL" id="MCFL01000003">
    <property type="protein sequence ID" value="ORZ40618.1"/>
    <property type="molecule type" value="Genomic_DNA"/>
</dbReference>
<evidence type="ECO:0000256" key="3">
    <source>
        <dbReference type="ARBA" id="ARBA00022723"/>
    </source>
</evidence>
<keyword evidence="6" id="KW-0449">Lipoprotein</keyword>
<dbReference type="PROSITE" id="PS50222">
    <property type="entry name" value="EF_HAND_2"/>
    <property type="match status" value="1"/>
</dbReference>
<organism evidence="8 9">
    <name type="scientific">Catenaria anguillulae PL171</name>
    <dbReference type="NCBI Taxonomy" id="765915"/>
    <lineage>
        <taxon>Eukaryota</taxon>
        <taxon>Fungi</taxon>
        <taxon>Fungi incertae sedis</taxon>
        <taxon>Blastocladiomycota</taxon>
        <taxon>Blastocladiomycetes</taxon>
        <taxon>Blastocladiales</taxon>
        <taxon>Catenariaceae</taxon>
        <taxon>Catenaria</taxon>
    </lineage>
</organism>
<dbReference type="SUPFAM" id="SSF47473">
    <property type="entry name" value="EF-hand"/>
    <property type="match status" value="1"/>
</dbReference>
<dbReference type="OrthoDB" id="191686at2759"/>
<gene>
    <name evidence="8" type="ORF">BCR44DRAFT_1177029</name>
</gene>
<evidence type="ECO:0000256" key="5">
    <source>
        <dbReference type="ARBA" id="ARBA00022837"/>
    </source>
</evidence>
<evidence type="ECO:0000256" key="2">
    <source>
        <dbReference type="ARBA" id="ARBA00022707"/>
    </source>
</evidence>
<keyword evidence="9" id="KW-1185">Reference proteome</keyword>
<dbReference type="InterPro" id="IPR011992">
    <property type="entry name" value="EF-hand-dom_pair"/>
</dbReference>
<dbReference type="PANTHER" id="PTHR23055">
    <property type="entry name" value="CALCIUM BINDING PROTEINS"/>
    <property type="match status" value="1"/>
</dbReference>
<evidence type="ECO:0000259" key="7">
    <source>
        <dbReference type="PROSITE" id="PS50222"/>
    </source>
</evidence>
<dbReference type="PROSITE" id="PS00018">
    <property type="entry name" value="EF_HAND_1"/>
    <property type="match status" value="1"/>
</dbReference>
<comment type="similarity">
    <text evidence="1">Belongs to the recoverin family.</text>
</comment>